<evidence type="ECO:0000313" key="1">
    <source>
        <dbReference type="EMBL" id="PPQ89769.1"/>
    </source>
</evidence>
<dbReference type="AlphaFoldDB" id="A0A409XG67"/>
<keyword evidence="2" id="KW-1185">Reference proteome</keyword>
<comment type="caution">
    <text evidence="1">The sequence shown here is derived from an EMBL/GenBank/DDBJ whole genome shotgun (WGS) entry which is preliminary data.</text>
</comment>
<accession>A0A409XG67</accession>
<dbReference type="InParanoid" id="A0A409XG67"/>
<sequence length="159" mass="17838">MCVLALSWLKEQRTLPATLYCVAARQEFRALPDMSCYGRADMPAPPEDLATLQGLLHVHEKIGMHQPTISKFNKDTDKALSSPTVAGTQMVLENRLTVVLLSHPDRFSQKDLQNIIPFPPFLVLNPSERGKGIPGPECRRLILAKSGILQELQRHTMRK</sequence>
<protein>
    <submittedName>
        <fullName evidence="1">Uncharacterized protein</fullName>
    </submittedName>
</protein>
<gene>
    <name evidence="1" type="ORF">CVT25_008054</name>
</gene>
<proteinExistence type="predicted"/>
<dbReference type="Proteomes" id="UP000283269">
    <property type="component" value="Unassembled WGS sequence"/>
</dbReference>
<reference evidence="1 2" key="1">
    <citation type="journal article" date="2018" name="Evol. Lett.">
        <title>Horizontal gene cluster transfer increased hallucinogenic mushroom diversity.</title>
        <authorList>
            <person name="Reynolds H.T."/>
            <person name="Vijayakumar V."/>
            <person name="Gluck-Thaler E."/>
            <person name="Korotkin H.B."/>
            <person name="Matheny P.B."/>
            <person name="Slot J.C."/>
        </authorList>
    </citation>
    <scope>NUCLEOTIDE SEQUENCE [LARGE SCALE GENOMIC DNA]</scope>
    <source>
        <strain evidence="1 2">2631</strain>
    </source>
</reference>
<name>A0A409XG67_PSICY</name>
<organism evidence="1 2">
    <name type="scientific">Psilocybe cyanescens</name>
    <dbReference type="NCBI Taxonomy" id="93625"/>
    <lineage>
        <taxon>Eukaryota</taxon>
        <taxon>Fungi</taxon>
        <taxon>Dikarya</taxon>
        <taxon>Basidiomycota</taxon>
        <taxon>Agaricomycotina</taxon>
        <taxon>Agaricomycetes</taxon>
        <taxon>Agaricomycetidae</taxon>
        <taxon>Agaricales</taxon>
        <taxon>Agaricineae</taxon>
        <taxon>Strophariaceae</taxon>
        <taxon>Psilocybe</taxon>
    </lineage>
</organism>
<evidence type="ECO:0000313" key="2">
    <source>
        <dbReference type="Proteomes" id="UP000283269"/>
    </source>
</evidence>
<dbReference type="EMBL" id="NHYD01001831">
    <property type="protein sequence ID" value="PPQ89769.1"/>
    <property type="molecule type" value="Genomic_DNA"/>
</dbReference>